<organism evidence="5">
    <name type="scientific">Arabidopsis lyrata subsp. lyrata</name>
    <name type="common">Lyre-leaved rock-cress</name>
    <dbReference type="NCBI Taxonomy" id="81972"/>
    <lineage>
        <taxon>Eukaryota</taxon>
        <taxon>Viridiplantae</taxon>
        <taxon>Streptophyta</taxon>
        <taxon>Embryophyta</taxon>
        <taxon>Tracheophyta</taxon>
        <taxon>Spermatophyta</taxon>
        <taxon>Magnoliopsida</taxon>
        <taxon>eudicotyledons</taxon>
        <taxon>Gunneridae</taxon>
        <taxon>Pentapetalae</taxon>
        <taxon>rosids</taxon>
        <taxon>malvids</taxon>
        <taxon>Brassicales</taxon>
        <taxon>Brassicaceae</taxon>
        <taxon>Camelineae</taxon>
        <taxon>Arabidopsis</taxon>
    </lineage>
</organism>
<dbReference type="EMBL" id="GL348718">
    <property type="protein sequence ID" value="EFH47238.1"/>
    <property type="molecule type" value="Genomic_DNA"/>
</dbReference>
<accession>D7M7U6</accession>
<proteinExistence type="inferred from homology"/>
<dbReference type="STRING" id="81972.D7M7U6"/>
<dbReference type="Gramene" id="Al_scaffold_0006_162">
    <property type="protein sequence ID" value="Al_scaffold_0006_162"/>
    <property type="gene ID" value="Al_scaffold_0006_162"/>
</dbReference>
<keyword evidence="1" id="KW-0539">Nucleus</keyword>
<sequence length="125" mass="13372">MDSGTKVKKGAARRRSGGGHKKKPETGFIVERSLFERVGTGAPVYLVAVLEYLAAEVLELAGTLQELTKRTVAVSNDEELGTLLKGVTIAHSGVLPNKNPILLPKKSEKAATKQSQVTIKGYQIS</sequence>
<dbReference type="SMART" id="SM00414">
    <property type="entry name" value="H2A"/>
    <property type="match status" value="1"/>
</dbReference>
<feature type="compositionally biased region" description="Basic residues" evidence="2">
    <location>
        <begin position="1"/>
        <end position="23"/>
    </location>
</feature>
<keyword evidence="1" id="KW-0238">DNA-binding</keyword>
<dbReference type="InterPro" id="IPR032454">
    <property type="entry name" value="Histone_H2A_C"/>
</dbReference>
<dbReference type="GO" id="GO:0003677">
    <property type="term" value="F:DNA binding"/>
    <property type="evidence" value="ECO:0007669"/>
    <property type="project" value="UniProtKB-KW"/>
</dbReference>
<evidence type="ECO:0000259" key="3">
    <source>
        <dbReference type="Pfam" id="PF16211"/>
    </source>
</evidence>
<evidence type="ECO:0000313" key="5">
    <source>
        <dbReference type="Proteomes" id="UP000008694"/>
    </source>
</evidence>
<dbReference type="InterPro" id="IPR009072">
    <property type="entry name" value="Histone-fold"/>
</dbReference>
<dbReference type="InterPro" id="IPR002119">
    <property type="entry name" value="Histone_H2A"/>
</dbReference>
<dbReference type="AlphaFoldDB" id="D7M7U6"/>
<dbReference type="eggNOG" id="KOG1756">
    <property type="taxonomic scope" value="Eukaryota"/>
</dbReference>
<evidence type="ECO:0000256" key="1">
    <source>
        <dbReference type="RuleBase" id="RU003767"/>
    </source>
</evidence>
<name>D7M7U6_ARALL</name>
<keyword evidence="1" id="KW-0544">Nucleosome core</keyword>
<keyword evidence="1" id="KW-0158">Chromosome</keyword>
<dbReference type="Proteomes" id="UP000008694">
    <property type="component" value="Unassembled WGS sequence"/>
</dbReference>
<dbReference type="SUPFAM" id="SSF47113">
    <property type="entry name" value="Histone-fold"/>
    <property type="match status" value="1"/>
</dbReference>
<keyword evidence="5" id="KW-1185">Reference proteome</keyword>
<dbReference type="GO" id="GO:0046982">
    <property type="term" value="F:protein heterodimerization activity"/>
    <property type="evidence" value="ECO:0007669"/>
    <property type="project" value="InterPro"/>
</dbReference>
<reference evidence="5" key="1">
    <citation type="journal article" date="2011" name="Nat. Genet.">
        <title>The Arabidopsis lyrata genome sequence and the basis of rapid genome size change.</title>
        <authorList>
            <person name="Hu T.T."/>
            <person name="Pattyn P."/>
            <person name="Bakker E.G."/>
            <person name="Cao J."/>
            <person name="Cheng J.-F."/>
            <person name="Clark R.M."/>
            <person name="Fahlgren N."/>
            <person name="Fawcett J.A."/>
            <person name="Grimwood J."/>
            <person name="Gundlach H."/>
            <person name="Haberer G."/>
            <person name="Hollister J.D."/>
            <person name="Ossowski S."/>
            <person name="Ottilar R.P."/>
            <person name="Salamov A.A."/>
            <person name="Schneeberger K."/>
            <person name="Spannagl M."/>
            <person name="Wang X."/>
            <person name="Yang L."/>
            <person name="Nasrallah M.E."/>
            <person name="Bergelson J."/>
            <person name="Carrington J.C."/>
            <person name="Gaut B.S."/>
            <person name="Schmutz J."/>
            <person name="Mayer K.F.X."/>
            <person name="Van de Peer Y."/>
            <person name="Grigoriev I.V."/>
            <person name="Nordborg M."/>
            <person name="Weigel D."/>
            <person name="Guo Y.-L."/>
        </authorList>
    </citation>
    <scope>NUCLEOTIDE SEQUENCE [LARGE SCALE GENOMIC DNA]</scope>
    <source>
        <strain evidence="5">cv. MN47</strain>
    </source>
</reference>
<dbReference type="Gene3D" id="1.10.20.10">
    <property type="entry name" value="Histone, subunit A"/>
    <property type="match status" value="1"/>
</dbReference>
<comment type="subunit">
    <text evidence="1">The nucleosome is a histone octamer containing two molecules each of H2A, H2B, H3 and H4 assembled in one H3-H4 heterotetramer and two H2A-H2B heterodimers. The octamer wraps approximately 147 bp of DNA.</text>
</comment>
<gene>
    <name evidence="4" type="ORF">ARALYDRAFT_660097</name>
</gene>
<feature type="domain" description="Histone H2A C-terminal" evidence="3">
    <location>
        <begin position="78"/>
        <end position="111"/>
    </location>
</feature>
<dbReference type="Pfam" id="PF16211">
    <property type="entry name" value="Histone_H2A_C"/>
    <property type="match status" value="1"/>
</dbReference>
<comment type="similarity">
    <text evidence="1">Belongs to the histone H2A family.</text>
</comment>
<protein>
    <recommendedName>
        <fullName evidence="1">Histone H2A</fullName>
    </recommendedName>
</protein>
<comment type="subcellular location">
    <subcellularLocation>
        <location evidence="1">Nucleus</location>
    </subcellularLocation>
</comment>
<evidence type="ECO:0000313" key="4">
    <source>
        <dbReference type="EMBL" id="EFH47238.1"/>
    </source>
</evidence>
<dbReference type="PANTHER" id="PTHR23430">
    <property type="entry name" value="HISTONE H2A"/>
    <property type="match status" value="1"/>
</dbReference>
<feature type="region of interest" description="Disordered" evidence="2">
    <location>
        <begin position="1"/>
        <end position="24"/>
    </location>
</feature>
<dbReference type="PRINTS" id="PR00620">
    <property type="entry name" value="HISTONEH2A"/>
</dbReference>
<evidence type="ECO:0000256" key="2">
    <source>
        <dbReference type="SAM" id="MobiDB-lite"/>
    </source>
</evidence>
<dbReference type="GO" id="GO:0005634">
    <property type="term" value="C:nucleus"/>
    <property type="evidence" value="ECO:0007669"/>
    <property type="project" value="UniProtKB-SubCell"/>
</dbReference>
<dbReference type="HOGENOM" id="CLU_062828_7_0_1"/>
<dbReference type="GO" id="GO:0000786">
    <property type="term" value="C:nucleosome"/>
    <property type="evidence" value="ECO:0007669"/>
    <property type="project" value="UniProtKB-KW"/>
</dbReference>
<dbReference type="GO" id="GO:0030527">
    <property type="term" value="F:structural constituent of chromatin"/>
    <property type="evidence" value="ECO:0007669"/>
    <property type="project" value="InterPro"/>
</dbReference>